<dbReference type="InterPro" id="IPR044957">
    <property type="entry name" value="Ribosomal_bL32_bact"/>
</dbReference>
<evidence type="ECO:0000313" key="7">
    <source>
        <dbReference type="EMBL" id="SZD72272.1"/>
    </source>
</evidence>
<keyword evidence="8" id="KW-1185">Reference proteome</keyword>
<dbReference type="EMBL" id="UNSC01000003">
    <property type="protein sequence ID" value="SZD72272.1"/>
    <property type="molecule type" value="Genomic_DNA"/>
</dbReference>
<sequence>MAHPKRRQSTTRRDKRRTHYKAAVPQLTTDPTTGEMHLKHRAHWSEGKLYYKGQVVLEKEDTEEENFEN</sequence>
<dbReference type="OrthoDB" id="9812874at2"/>
<dbReference type="GO" id="GO:0003735">
    <property type="term" value="F:structural constituent of ribosome"/>
    <property type="evidence" value="ECO:0007669"/>
    <property type="project" value="InterPro"/>
</dbReference>
<dbReference type="InterPro" id="IPR002677">
    <property type="entry name" value="Ribosomal_bL32"/>
</dbReference>
<dbReference type="SUPFAM" id="SSF57829">
    <property type="entry name" value="Zn-binding ribosomal proteins"/>
    <property type="match status" value="1"/>
</dbReference>
<evidence type="ECO:0000256" key="4">
    <source>
        <dbReference type="ARBA" id="ARBA00035178"/>
    </source>
</evidence>
<feature type="compositionally biased region" description="Basic residues" evidence="6">
    <location>
        <begin position="1"/>
        <end position="20"/>
    </location>
</feature>
<comment type="similarity">
    <text evidence="1 5">Belongs to the bacterial ribosomal protein bL32 family.</text>
</comment>
<dbReference type="Pfam" id="PF01783">
    <property type="entry name" value="Ribosomal_L32p"/>
    <property type="match status" value="1"/>
</dbReference>
<evidence type="ECO:0000256" key="2">
    <source>
        <dbReference type="ARBA" id="ARBA00022980"/>
    </source>
</evidence>
<evidence type="ECO:0000256" key="5">
    <source>
        <dbReference type="HAMAP-Rule" id="MF_00340"/>
    </source>
</evidence>
<dbReference type="PANTHER" id="PTHR35534">
    <property type="entry name" value="50S RIBOSOMAL PROTEIN L32"/>
    <property type="match status" value="1"/>
</dbReference>
<reference evidence="7 8" key="1">
    <citation type="submission" date="2018-09" db="EMBL/GenBank/DDBJ databases">
        <authorList>
            <consortium name="Pathogen Informatics"/>
        </authorList>
    </citation>
    <scope>NUCLEOTIDE SEQUENCE [LARGE SCALE GENOMIC DNA]</scope>
    <source>
        <strain evidence="7 8">OH-22767</strain>
    </source>
</reference>
<dbReference type="RefSeq" id="WP_119057641.1">
    <property type="nucleotide sequence ID" value="NZ_OX579588.1"/>
</dbReference>
<name>A0A383TX99_9FLAO</name>
<proteinExistence type="inferred from homology"/>
<keyword evidence="3 5" id="KW-0687">Ribonucleoprotein</keyword>
<evidence type="ECO:0000256" key="3">
    <source>
        <dbReference type="ARBA" id="ARBA00023274"/>
    </source>
</evidence>
<dbReference type="Proteomes" id="UP000262142">
    <property type="component" value="Unassembled WGS sequence"/>
</dbReference>
<dbReference type="NCBIfam" id="TIGR01031">
    <property type="entry name" value="rpmF_bact"/>
    <property type="match status" value="1"/>
</dbReference>
<keyword evidence="2 5" id="KW-0689">Ribosomal protein</keyword>
<feature type="region of interest" description="Disordered" evidence="6">
    <location>
        <begin position="1"/>
        <end position="34"/>
    </location>
</feature>
<dbReference type="InterPro" id="IPR011332">
    <property type="entry name" value="Ribosomal_zn-bd"/>
</dbReference>
<protein>
    <recommendedName>
        <fullName evidence="4 5">Large ribosomal subunit protein bL32</fullName>
    </recommendedName>
</protein>
<gene>
    <name evidence="5 7" type="primary">rpmF</name>
    <name evidence="7" type="ORF">SAMEA104719789_00712</name>
</gene>
<organism evidence="7 8">
    <name type="scientific">Candidatus Ornithobacterium hominis</name>
    <dbReference type="NCBI Taxonomy" id="2497989"/>
    <lineage>
        <taxon>Bacteria</taxon>
        <taxon>Pseudomonadati</taxon>
        <taxon>Bacteroidota</taxon>
        <taxon>Flavobacteriia</taxon>
        <taxon>Flavobacteriales</taxon>
        <taxon>Weeksellaceae</taxon>
        <taxon>Ornithobacterium</taxon>
    </lineage>
</organism>
<evidence type="ECO:0000256" key="1">
    <source>
        <dbReference type="ARBA" id="ARBA00008560"/>
    </source>
</evidence>
<evidence type="ECO:0000256" key="6">
    <source>
        <dbReference type="SAM" id="MobiDB-lite"/>
    </source>
</evidence>
<dbReference type="GO" id="GO:0006412">
    <property type="term" value="P:translation"/>
    <property type="evidence" value="ECO:0007669"/>
    <property type="project" value="UniProtKB-UniRule"/>
</dbReference>
<dbReference type="PANTHER" id="PTHR35534:SF1">
    <property type="entry name" value="LARGE RIBOSOMAL SUBUNIT PROTEIN BL32"/>
    <property type="match status" value="1"/>
</dbReference>
<dbReference type="GO" id="GO:0015934">
    <property type="term" value="C:large ribosomal subunit"/>
    <property type="evidence" value="ECO:0007669"/>
    <property type="project" value="InterPro"/>
</dbReference>
<dbReference type="HAMAP" id="MF_00340">
    <property type="entry name" value="Ribosomal_bL32"/>
    <property type="match status" value="1"/>
</dbReference>
<accession>A0A383TX99</accession>
<evidence type="ECO:0000313" key="8">
    <source>
        <dbReference type="Proteomes" id="UP000262142"/>
    </source>
</evidence>
<dbReference type="AlphaFoldDB" id="A0A383TX99"/>